<dbReference type="Proteomes" id="UP001501302">
    <property type="component" value="Unassembled WGS sequence"/>
</dbReference>
<protein>
    <recommendedName>
        <fullName evidence="3">Porin</fullName>
    </recommendedName>
</protein>
<gene>
    <name evidence="1" type="ORF">GCM10023314_16000</name>
</gene>
<evidence type="ECO:0000313" key="2">
    <source>
        <dbReference type="Proteomes" id="UP001501302"/>
    </source>
</evidence>
<reference evidence="2" key="1">
    <citation type="journal article" date="2019" name="Int. J. Syst. Evol. Microbiol.">
        <title>The Global Catalogue of Microorganisms (GCM) 10K type strain sequencing project: providing services to taxonomists for standard genome sequencing and annotation.</title>
        <authorList>
            <consortium name="The Broad Institute Genomics Platform"/>
            <consortium name="The Broad Institute Genome Sequencing Center for Infectious Disease"/>
            <person name="Wu L."/>
            <person name="Ma J."/>
        </authorList>
    </citation>
    <scope>NUCLEOTIDE SEQUENCE [LARGE SCALE GENOMIC DNA]</scope>
    <source>
        <strain evidence="2">JCM 18285</strain>
    </source>
</reference>
<name>A0ABP9GHC1_9FLAO</name>
<dbReference type="RefSeq" id="WP_345191325.1">
    <property type="nucleotide sequence ID" value="NZ_BAABJJ010000021.1"/>
</dbReference>
<organism evidence="1 2">
    <name type="scientific">Algibacter agarivorans</name>
    <dbReference type="NCBI Taxonomy" id="1109741"/>
    <lineage>
        <taxon>Bacteria</taxon>
        <taxon>Pseudomonadati</taxon>
        <taxon>Bacteroidota</taxon>
        <taxon>Flavobacteriia</taxon>
        <taxon>Flavobacteriales</taxon>
        <taxon>Flavobacteriaceae</taxon>
        <taxon>Algibacter</taxon>
    </lineage>
</organism>
<proteinExistence type="predicted"/>
<evidence type="ECO:0000313" key="1">
    <source>
        <dbReference type="EMBL" id="GAA4943770.1"/>
    </source>
</evidence>
<accession>A0ABP9GHC1</accession>
<dbReference type="EMBL" id="BAABJJ010000021">
    <property type="protein sequence ID" value="GAA4943770.1"/>
    <property type="molecule type" value="Genomic_DNA"/>
</dbReference>
<sequence length="422" mass="47873">MKKIKAQLAKLIFLGLFLFPIALISQEEKEFKPKINWNITSQIWLRYSDLNDGSLIYDEPASEFLDISIRRLRIPVSSQITPKIFAYAIFGGNNYNFKNKTFSLDVLDLYVEYKFAKFLEVGVGKSGWQGLNRWNIRSAKTMMGLDSPLFTLNSVEKNDDLGRLFGVWLKGQTGQFDYRIAFNRPFAVINIPDGEVNFANSKPRVKTSSYVKYQFFEHESNKSAYQTGTYMQTKKVFNIGAGFQHQEKAMSNGDAKLESTTLYDIKHFAADSFLNLPLANGNAITAYLGFFDYDFGENYIRNVGANNPTTGGGTDFNGAGVAFPMIGTGTTWYTQFGYAFKQTEILSQPMIIQPNIAIQHSNWDALEDNMTVFDFTINFLLDGSHNNKFSLGYQHRPIFDATTLKQKAYKGMAVLQYQISVK</sequence>
<comment type="caution">
    <text evidence="1">The sequence shown here is derived from an EMBL/GenBank/DDBJ whole genome shotgun (WGS) entry which is preliminary data.</text>
</comment>
<evidence type="ECO:0008006" key="3">
    <source>
        <dbReference type="Google" id="ProtNLM"/>
    </source>
</evidence>
<keyword evidence="2" id="KW-1185">Reference proteome</keyword>